<dbReference type="AlphaFoldDB" id="A0A9D3YEQ0"/>
<gene>
    <name evidence="2" type="ORF">DPMN_085266</name>
</gene>
<evidence type="ECO:0000259" key="1">
    <source>
        <dbReference type="Pfam" id="PF09172"/>
    </source>
</evidence>
<dbReference type="PANTHER" id="PTHR23345">
    <property type="entry name" value="VITELLOGENIN-RELATED"/>
    <property type="match status" value="1"/>
</dbReference>
<protein>
    <recommendedName>
        <fullName evidence="1">Vitellinogen open beta-sheet domain-containing protein</fullName>
    </recommendedName>
</protein>
<sequence length="111" mass="12311">MDDLRGSLYLRVFGNELRYINFNGLDSLMSQNNINFLDVLMKLANENDYEYSHSTILMDSTIVIPTSSGFPLSLTVNGTATVDLKASGKVDIMKLASSPRSLDIHGLIKPR</sequence>
<dbReference type="GO" id="GO:0005319">
    <property type="term" value="F:lipid transporter activity"/>
    <property type="evidence" value="ECO:0007669"/>
    <property type="project" value="InterPro"/>
</dbReference>
<dbReference type="InterPro" id="IPR015255">
    <property type="entry name" value="Vitellinogen_open_b-sht"/>
</dbReference>
<proteinExistence type="predicted"/>
<feature type="domain" description="Vitellinogen open beta-sheet" evidence="1">
    <location>
        <begin position="3"/>
        <end position="110"/>
    </location>
</feature>
<accession>A0A9D3YEQ0</accession>
<dbReference type="PANTHER" id="PTHR23345:SF15">
    <property type="entry name" value="VITELLOGENIN 1-RELATED"/>
    <property type="match status" value="1"/>
</dbReference>
<dbReference type="Proteomes" id="UP000828390">
    <property type="component" value="Unassembled WGS sequence"/>
</dbReference>
<keyword evidence="3" id="KW-1185">Reference proteome</keyword>
<dbReference type="Pfam" id="PF09172">
    <property type="entry name" value="Vit_open_b-sht"/>
    <property type="match status" value="1"/>
</dbReference>
<reference evidence="2" key="1">
    <citation type="journal article" date="2019" name="bioRxiv">
        <title>The Genome of the Zebra Mussel, Dreissena polymorpha: A Resource for Invasive Species Research.</title>
        <authorList>
            <person name="McCartney M.A."/>
            <person name="Auch B."/>
            <person name="Kono T."/>
            <person name="Mallez S."/>
            <person name="Zhang Y."/>
            <person name="Obille A."/>
            <person name="Becker A."/>
            <person name="Abrahante J.E."/>
            <person name="Garbe J."/>
            <person name="Badalamenti J.P."/>
            <person name="Herman A."/>
            <person name="Mangelson H."/>
            <person name="Liachko I."/>
            <person name="Sullivan S."/>
            <person name="Sone E.D."/>
            <person name="Koren S."/>
            <person name="Silverstein K.A.T."/>
            <person name="Beckman K.B."/>
            <person name="Gohl D.M."/>
        </authorList>
    </citation>
    <scope>NUCLEOTIDE SEQUENCE</scope>
    <source>
        <strain evidence="2">Duluth1</strain>
        <tissue evidence="2">Whole animal</tissue>
    </source>
</reference>
<dbReference type="InterPro" id="IPR015819">
    <property type="entry name" value="Lipid_transp_b-sht_shell"/>
</dbReference>
<reference evidence="2" key="2">
    <citation type="submission" date="2020-11" db="EMBL/GenBank/DDBJ databases">
        <authorList>
            <person name="McCartney M.A."/>
            <person name="Auch B."/>
            <person name="Kono T."/>
            <person name="Mallez S."/>
            <person name="Becker A."/>
            <person name="Gohl D.M."/>
            <person name="Silverstein K.A.T."/>
            <person name="Koren S."/>
            <person name="Bechman K.B."/>
            <person name="Herman A."/>
            <person name="Abrahante J.E."/>
            <person name="Garbe J."/>
        </authorList>
    </citation>
    <scope>NUCLEOTIDE SEQUENCE</scope>
    <source>
        <strain evidence="2">Duluth1</strain>
        <tissue evidence="2">Whole animal</tissue>
    </source>
</reference>
<comment type="caution">
    <text evidence="2">The sequence shown here is derived from an EMBL/GenBank/DDBJ whole genome shotgun (WGS) entry which is preliminary data.</text>
</comment>
<dbReference type="Gene3D" id="2.20.80.10">
    <property type="entry name" value="Lipovitellin-phosvitin complex, chain A, domain 4"/>
    <property type="match status" value="1"/>
</dbReference>
<evidence type="ECO:0000313" key="2">
    <source>
        <dbReference type="EMBL" id="KAH3697756.1"/>
    </source>
</evidence>
<name>A0A9D3YEQ0_DREPO</name>
<dbReference type="SUPFAM" id="SSF56968">
    <property type="entry name" value="Lipovitellin-phosvitin complex, beta-sheet shell regions"/>
    <property type="match status" value="1"/>
</dbReference>
<dbReference type="EMBL" id="JAIWYP010000016">
    <property type="protein sequence ID" value="KAH3697756.1"/>
    <property type="molecule type" value="Genomic_DNA"/>
</dbReference>
<organism evidence="2 3">
    <name type="scientific">Dreissena polymorpha</name>
    <name type="common">Zebra mussel</name>
    <name type="synonym">Mytilus polymorpha</name>
    <dbReference type="NCBI Taxonomy" id="45954"/>
    <lineage>
        <taxon>Eukaryota</taxon>
        <taxon>Metazoa</taxon>
        <taxon>Spiralia</taxon>
        <taxon>Lophotrochozoa</taxon>
        <taxon>Mollusca</taxon>
        <taxon>Bivalvia</taxon>
        <taxon>Autobranchia</taxon>
        <taxon>Heteroconchia</taxon>
        <taxon>Euheterodonta</taxon>
        <taxon>Imparidentia</taxon>
        <taxon>Neoheterodontei</taxon>
        <taxon>Myida</taxon>
        <taxon>Dreissenoidea</taxon>
        <taxon>Dreissenidae</taxon>
        <taxon>Dreissena</taxon>
    </lineage>
</organism>
<evidence type="ECO:0000313" key="3">
    <source>
        <dbReference type="Proteomes" id="UP000828390"/>
    </source>
</evidence>
<dbReference type="InterPro" id="IPR050733">
    <property type="entry name" value="Vitellogenin/Apolipophorin"/>
</dbReference>